<evidence type="ECO:0000256" key="5">
    <source>
        <dbReference type="ARBA" id="ARBA00022833"/>
    </source>
</evidence>
<evidence type="ECO:0000256" key="2">
    <source>
        <dbReference type="ARBA" id="ARBA00022723"/>
    </source>
</evidence>
<feature type="domain" description="C2H2-type" evidence="11">
    <location>
        <begin position="22"/>
        <end position="49"/>
    </location>
</feature>
<keyword evidence="8" id="KW-0539">Nucleus</keyword>
<keyword evidence="5" id="KW-0862">Zinc</keyword>
<dbReference type="EMBL" id="CH474012">
    <property type="protein sequence ID" value="EDL89573.1"/>
    <property type="molecule type" value="Genomic_DNA"/>
</dbReference>
<dbReference type="PANTHER" id="PTHR46179">
    <property type="entry name" value="ZINC FINGER PROTEIN"/>
    <property type="match status" value="1"/>
</dbReference>
<sequence length="148" mass="16861">MLLTCLGNRKLVNRVSLLAEEVTCTVCQKMFKRKDHLKQHMKTHAPERDVYRCPREGCARTYTTVFNLQSHILSFHEEKRPFVCEHAGCGKTFAMKQSLMRHSVVHDPDKKRMKLKVSGSCLGQHPAVRPAWHLSVHPPTPPSCVSAC</sequence>
<dbReference type="SUPFAM" id="SSF57667">
    <property type="entry name" value="beta-beta-alpha zinc fingers"/>
    <property type="match status" value="2"/>
</dbReference>
<dbReference type="EMBL" id="CH474012">
    <property type="protein sequence ID" value="EDL89572.1"/>
    <property type="molecule type" value="Genomic_DNA"/>
</dbReference>
<keyword evidence="6" id="KW-0805">Transcription regulation</keyword>
<dbReference type="FunFam" id="3.30.160.60:FF:000145">
    <property type="entry name" value="Zinc finger protein 574"/>
    <property type="match status" value="1"/>
</dbReference>
<reference evidence="12" key="1">
    <citation type="journal article" date="2005" name="Genome Res.">
        <title>Gene and alternative splicing annotation with AIR.</title>
        <authorList>
            <person name="Florea L."/>
            <person name="Di Francesco V."/>
            <person name="Miller J."/>
            <person name="Turner R."/>
            <person name="Yao A."/>
            <person name="Harris M."/>
            <person name="Walenz B."/>
            <person name="Mobarry C."/>
            <person name="Merkulov G.V."/>
            <person name="Charlab R."/>
            <person name="Dew I."/>
            <person name="Deng Z."/>
            <person name="Istrail S."/>
            <person name="Li P."/>
            <person name="Sutton G."/>
        </authorList>
    </citation>
    <scope>NUCLEOTIDE SEQUENCE</scope>
    <source>
        <strain evidence="12">BN</strain>
    </source>
</reference>
<dbReference type="Pfam" id="PF00096">
    <property type="entry name" value="zf-C2H2"/>
    <property type="match status" value="3"/>
</dbReference>
<accession>A6K1B6</accession>
<keyword evidence="2" id="KW-0479">Metal-binding</keyword>
<dbReference type="FunFam" id="3.30.160.60:FF:001998">
    <property type="entry name" value="Transcription factor IIIA"/>
    <property type="match status" value="1"/>
</dbReference>
<evidence type="ECO:0000256" key="3">
    <source>
        <dbReference type="ARBA" id="ARBA00022737"/>
    </source>
</evidence>
<dbReference type="Gene3D" id="3.30.160.60">
    <property type="entry name" value="Classic Zinc Finger"/>
    <property type="match status" value="2"/>
</dbReference>
<dbReference type="SMART" id="SM00355">
    <property type="entry name" value="ZnF_C2H2"/>
    <property type="match status" value="3"/>
</dbReference>
<keyword evidence="3" id="KW-0677">Repeat</keyword>
<evidence type="ECO:0000256" key="1">
    <source>
        <dbReference type="ARBA" id="ARBA00004123"/>
    </source>
</evidence>
<evidence type="ECO:0000259" key="11">
    <source>
        <dbReference type="PROSITE" id="PS50157"/>
    </source>
</evidence>
<dbReference type="GO" id="GO:0005634">
    <property type="term" value="C:nucleus"/>
    <property type="evidence" value="ECO:0007669"/>
    <property type="project" value="UniProtKB-SubCell"/>
</dbReference>
<dbReference type="PANTHER" id="PTHR46179:SF1">
    <property type="entry name" value="TRANSCRIPTION FACTOR IIIA"/>
    <property type="match status" value="1"/>
</dbReference>
<feature type="domain" description="C2H2-type" evidence="11">
    <location>
        <begin position="51"/>
        <end position="81"/>
    </location>
</feature>
<evidence type="ECO:0000256" key="7">
    <source>
        <dbReference type="ARBA" id="ARBA00023163"/>
    </source>
</evidence>
<reference evidence="12 13" key="2">
    <citation type="submission" date="2005-07" db="EMBL/GenBank/DDBJ databases">
        <authorList>
            <person name="Mural R.J."/>
            <person name="Li P.W."/>
            <person name="Adams M.D."/>
            <person name="Amanatides P.G."/>
            <person name="Baden-Tillson H."/>
            <person name="Barnstead M."/>
            <person name="Chin S.H."/>
            <person name="Dew I."/>
            <person name="Evans C.A."/>
            <person name="Ferriera S."/>
            <person name="Flanigan M."/>
            <person name="Fosler C."/>
            <person name="Glodek A."/>
            <person name="Gu Z."/>
            <person name="Holt R.A."/>
            <person name="Jennings D."/>
            <person name="Kraft C.L."/>
            <person name="Lu F."/>
            <person name="Nguyen T."/>
            <person name="Nusskern D.R."/>
            <person name="Pfannkoch C.M."/>
            <person name="Sitter C."/>
            <person name="Sutton G.G."/>
            <person name="Venter J.C."/>
            <person name="Wang Z."/>
            <person name="Woodage T."/>
            <person name="Zheng X.H."/>
            <person name="Zhong F."/>
        </authorList>
    </citation>
    <scope>NUCLEOTIDE SEQUENCE [LARGE SCALE GENOMIC DNA]</scope>
    <source>
        <strain evidence="12">BN</strain>
        <strain evidence="13">BN, Sprague-Dawley</strain>
    </source>
</reference>
<dbReference type="AlphaFoldDB" id="A6K1B6"/>
<name>A6K1B6_RAT</name>
<dbReference type="InterPro" id="IPR013087">
    <property type="entry name" value="Znf_C2H2_type"/>
</dbReference>
<evidence type="ECO:0000256" key="10">
    <source>
        <dbReference type="PROSITE-ProRule" id="PRU00042"/>
    </source>
</evidence>
<dbReference type="PROSITE" id="PS50157">
    <property type="entry name" value="ZINC_FINGER_C2H2_2"/>
    <property type="match status" value="3"/>
</dbReference>
<comment type="subcellular location">
    <subcellularLocation>
        <location evidence="1">Nucleus</location>
    </subcellularLocation>
</comment>
<keyword evidence="4 10" id="KW-0863">Zinc-finger</keyword>
<dbReference type="Proteomes" id="UP000234681">
    <property type="component" value="Chromosome 12"/>
</dbReference>
<gene>
    <name evidence="12" type="ORF">rCG_42631</name>
</gene>
<evidence type="ECO:0000256" key="4">
    <source>
        <dbReference type="ARBA" id="ARBA00022771"/>
    </source>
</evidence>
<organism evidence="12 13">
    <name type="scientific">Rattus norvegicus</name>
    <name type="common">Rat</name>
    <dbReference type="NCBI Taxonomy" id="10116"/>
    <lineage>
        <taxon>Eukaryota</taxon>
        <taxon>Metazoa</taxon>
        <taxon>Chordata</taxon>
        <taxon>Craniata</taxon>
        <taxon>Vertebrata</taxon>
        <taxon>Euteleostomi</taxon>
        <taxon>Mammalia</taxon>
        <taxon>Eutheria</taxon>
        <taxon>Euarchontoglires</taxon>
        <taxon>Glires</taxon>
        <taxon>Rodentia</taxon>
        <taxon>Myomorpha</taxon>
        <taxon>Muroidea</taxon>
        <taxon>Muridae</taxon>
        <taxon>Murinae</taxon>
        <taxon>Rattus</taxon>
    </lineage>
</organism>
<protein>
    <recommendedName>
        <fullName evidence="9">Transcription factor IIIA</fullName>
    </recommendedName>
</protein>
<evidence type="ECO:0000256" key="6">
    <source>
        <dbReference type="ARBA" id="ARBA00023015"/>
    </source>
</evidence>
<evidence type="ECO:0000256" key="9">
    <source>
        <dbReference type="ARBA" id="ARBA00040434"/>
    </source>
</evidence>
<evidence type="ECO:0000313" key="13">
    <source>
        <dbReference type="Proteomes" id="UP000234681"/>
    </source>
</evidence>
<proteinExistence type="predicted"/>
<dbReference type="InterPro" id="IPR051061">
    <property type="entry name" value="Zinc_finger_trans_reg"/>
</dbReference>
<feature type="domain" description="C2H2-type" evidence="11">
    <location>
        <begin position="82"/>
        <end position="111"/>
    </location>
</feature>
<evidence type="ECO:0000313" key="12">
    <source>
        <dbReference type="EMBL" id="EDL89573.1"/>
    </source>
</evidence>
<dbReference type="InterPro" id="IPR036236">
    <property type="entry name" value="Znf_C2H2_sf"/>
</dbReference>
<keyword evidence="7" id="KW-0804">Transcription</keyword>
<dbReference type="GO" id="GO:0008270">
    <property type="term" value="F:zinc ion binding"/>
    <property type="evidence" value="ECO:0007669"/>
    <property type="project" value="UniProtKB-KW"/>
</dbReference>
<evidence type="ECO:0000256" key="8">
    <source>
        <dbReference type="ARBA" id="ARBA00023242"/>
    </source>
</evidence>
<dbReference type="PROSITE" id="PS00028">
    <property type="entry name" value="ZINC_FINGER_C2H2_1"/>
    <property type="match status" value="3"/>
</dbReference>